<evidence type="ECO:0000313" key="2">
    <source>
        <dbReference type="Proteomes" id="UP000600918"/>
    </source>
</evidence>
<evidence type="ECO:0000313" key="1">
    <source>
        <dbReference type="EMBL" id="KAF7394309.1"/>
    </source>
</evidence>
<keyword evidence="2" id="KW-1185">Reference proteome</keyword>
<name>A0A834N460_VESPE</name>
<protein>
    <submittedName>
        <fullName evidence="1">Uncharacterized protein</fullName>
    </submittedName>
</protein>
<accession>A0A834N460</accession>
<proteinExistence type="predicted"/>
<reference evidence="1" key="1">
    <citation type="journal article" date="2020" name="G3 (Bethesda)">
        <title>High-Quality Assemblies for Three Invasive Social Wasps from the &lt;i&gt;Vespula&lt;/i&gt; Genus.</title>
        <authorList>
            <person name="Harrop T.W.R."/>
            <person name="Guhlin J."/>
            <person name="McLaughlin G.M."/>
            <person name="Permina E."/>
            <person name="Stockwell P."/>
            <person name="Gilligan J."/>
            <person name="Le Lec M.F."/>
            <person name="Gruber M.A.M."/>
            <person name="Quinn O."/>
            <person name="Lovegrove M."/>
            <person name="Duncan E.J."/>
            <person name="Remnant E.J."/>
            <person name="Van Eeckhoven J."/>
            <person name="Graham B."/>
            <person name="Knapp R.A."/>
            <person name="Langford K.W."/>
            <person name="Kronenberg Z."/>
            <person name="Press M.O."/>
            <person name="Eacker S.M."/>
            <person name="Wilson-Rankin E.E."/>
            <person name="Purcell J."/>
            <person name="Lester P.J."/>
            <person name="Dearden P.K."/>
        </authorList>
    </citation>
    <scope>NUCLEOTIDE SEQUENCE</scope>
    <source>
        <strain evidence="1">Volc-1</strain>
    </source>
</reference>
<comment type="caution">
    <text evidence="1">The sequence shown here is derived from an EMBL/GenBank/DDBJ whole genome shotgun (WGS) entry which is preliminary data.</text>
</comment>
<dbReference type="AlphaFoldDB" id="A0A834N460"/>
<sequence>MVGGNGGVSVGVGVGVGVGERRKEKGKSRWKGGKTLGRKNFSISFPSPFANVRKKTLYGGERFALPNGPYRVRYKENRYHLLLLMSILNESKRARLPNPKDHEKRVSLAILKRVAVVSRDRRIVLYEILTNTSNTKERYIPQSNRRDREKARETLTKWHRAVSPINCGRVKCRASCCYYGSMRNRGLSLLTPNGWISGICELYRATRKTILPENSYRSGEKEGIEWVKEVGGGGRLQATLRDLSLKLEITIAGEVLLWGLPSLLALPPSTRLSLPQEAAG</sequence>
<organism evidence="1 2">
    <name type="scientific">Vespula pensylvanica</name>
    <name type="common">Western yellow jacket</name>
    <name type="synonym">Wasp</name>
    <dbReference type="NCBI Taxonomy" id="30213"/>
    <lineage>
        <taxon>Eukaryota</taxon>
        <taxon>Metazoa</taxon>
        <taxon>Ecdysozoa</taxon>
        <taxon>Arthropoda</taxon>
        <taxon>Hexapoda</taxon>
        <taxon>Insecta</taxon>
        <taxon>Pterygota</taxon>
        <taxon>Neoptera</taxon>
        <taxon>Endopterygota</taxon>
        <taxon>Hymenoptera</taxon>
        <taxon>Apocrita</taxon>
        <taxon>Aculeata</taxon>
        <taxon>Vespoidea</taxon>
        <taxon>Vespidae</taxon>
        <taxon>Vespinae</taxon>
        <taxon>Vespula</taxon>
    </lineage>
</organism>
<dbReference type="EMBL" id="JACSDY010000021">
    <property type="protein sequence ID" value="KAF7394309.1"/>
    <property type="molecule type" value="Genomic_DNA"/>
</dbReference>
<gene>
    <name evidence="1" type="ORF">H0235_016904</name>
</gene>
<dbReference type="Proteomes" id="UP000600918">
    <property type="component" value="Unassembled WGS sequence"/>
</dbReference>